<keyword evidence="4" id="KW-1185">Reference proteome</keyword>
<sequence length="456" mass="52747">MKGKRKMEKPPRFLKMENRREKKTTIFNLKAKWTPSLSSRAKTPRVCRFCEVFQQIEDQYKALAAKKHPAPHENESETPAKRLRQEEENAGATREEIEEAMNFGVRKRRRRRRSRKERRRGRRKGTKNKLNPEVTRKLGDATLHYAQGYFDKGICLLHEVIRLAPNLSDPYHTLGLIYSAIDDNKRAMIFYMIAAHLNPKDASLWKLLLAKINNVEYEDKKQAYYCLNKAIVADPEDINLHSTHASLYVELKKYKKAAESYEQIARLCPDNIEFLQKAAQCIILSNICVSSAGKPNMFRRVSLMYMSLVLAYETDLLRISTLYQKCKQHEQAVSMLEESLKRHKDAANIGVVDLLVSVLMENDKYARALEHIEHTQKVYTTGEQMSLDLITKVGICHIHLGHKDKAELLLVLDYMVDFWFTAAEEVGRQLVEVRESRKQIIKGQLAGSEKIKAAKE</sequence>
<dbReference type="AlphaFoldDB" id="A0A8X8ZDY4"/>
<dbReference type="PANTHER" id="PTHR23082:SF0">
    <property type="entry name" value="GENERAL TRANSCRIPTION FACTOR 3C POLYPEPTIDE 3"/>
    <property type="match status" value="1"/>
</dbReference>
<dbReference type="SUPFAM" id="SSF48452">
    <property type="entry name" value="TPR-like"/>
    <property type="match status" value="1"/>
</dbReference>
<feature type="compositionally biased region" description="Basic residues" evidence="2">
    <location>
        <begin position="105"/>
        <end position="127"/>
    </location>
</feature>
<dbReference type="InterPro" id="IPR039340">
    <property type="entry name" value="Tfc4/TFIIIC-102/Sfc4"/>
</dbReference>
<reference evidence="3" key="2">
    <citation type="submission" date="2020-08" db="EMBL/GenBank/DDBJ databases">
        <title>Plant Genome Project.</title>
        <authorList>
            <person name="Zhang R.-G."/>
        </authorList>
    </citation>
    <scope>NUCLEOTIDE SEQUENCE</scope>
    <source>
        <strain evidence="3">Huo1</strain>
        <tissue evidence="3">Leaf</tissue>
    </source>
</reference>
<reference evidence="3" key="1">
    <citation type="submission" date="2018-01" db="EMBL/GenBank/DDBJ databases">
        <authorList>
            <person name="Mao J.F."/>
        </authorList>
    </citation>
    <scope>NUCLEOTIDE SEQUENCE</scope>
    <source>
        <strain evidence="3">Huo1</strain>
        <tissue evidence="3">Leaf</tissue>
    </source>
</reference>
<dbReference type="PROSITE" id="PS50005">
    <property type="entry name" value="TPR"/>
    <property type="match status" value="2"/>
</dbReference>
<dbReference type="GO" id="GO:0006383">
    <property type="term" value="P:transcription by RNA polymerase III"/>
    <property type="evidence" value="ECO:0007669"/>
    <property type="project" value="InterPro"/>
</dbReference>
<dbReference type="Proteomes" id="UP000298416">
    <property type="component" value="Unassembled WGS sequence"/>
</dbReference>
<dbReference type="EMBL" id="PNBA02000014">
    <property type="protein sequence ID" value="KAG6401128.1"/>
    <property type="molecule type" value="Genomic_DNA"/>
</dbReference>
<feature type="repeat" description="TPR" evidence="1">
    <location>
        <begin position="238"/>
        <end position="271"/>
    </location>
</feature>
<evidence type="ECO:0000256" key="2">
    <source>
        <dbReference type="SAM" id="MobiDB-lite"/>
    </source>
</evidence>
<evidence type="ECO:0000313" key="3">
    <source>
        <dbReference type="EMBL" id="KAG6401128.1"/>
    </source>
</evidence>
<feature type="region of interest" description="Disordered" evidence="2">
    <location>
        <begin position="64"/>
        <end position="134"/>
    </location>
</feature>
<evidence type="ECO:0008006" key="5">
    <source>
        <dbReference type="Google" id="ProtNLM"/>
    </source>
</evidence>
<dbReference type="InterPro" id="IPR019734">
    <property type="entry name" value="TPR_rpt"/>
</dbReference>
<keyword evidence="1" id="KW-0802">TPR repeat</keyword>
<accession>A0A8X8ZDY4</accession>
<dbReference type="GO" id="GO:0000127">
    <property type="term" value="C:transcription factor TFIIIC complex"/>
    <property type="evidence" value="ECO:0007669"/>
    <property type="project" value="TreeGrafter"/>
</dbReference>
<evidence type="ECO:0000313" key="4">
    <source>
        <dbReference type="Proteomes" id="UP000298416"/>
    </source>
</evidence>
<feature type="compositionally biased region" description="Basic and acidic residues" evidence="2">
    <location>
        <begin position="70"/>
        <end position="87"/>
    </location>
</feature>
<evidence type="ECO:0000256" key="1">
    <source>
        <dbReference type="PROSITE-ProRule" id="PRU00339"/>
    </source>
</evidence>
<dbReference type="Pfam" id="PF13181">
    <property type="entry name" value="TPR_8"/>
    <property type="match status" value="1"/>
</dbReference>
<comment type="caution">
    <text evidence="3">The sequence shown here is derived from an EMBL/GenBank/DDBJ whole genome shotgun (WGS) entry which is preliminary data.</text>
</comment>
<dbReference type="SMART" id="SM00028">
    <property type="entry name" value="TPR"/>
    <property type="match status" value="3"/>
</dbReference>
<name>A0A8X8ZDY4_SALSN</name>
<dbReference type="PANTHER" id="PTHR23082">
    <property type="entry name" value="TRANSCRIPTION INITIATION FACTOR IIIC TFIIIC , POLYPEPTIDE 3-RELATED"/>
    <property type="match status" value="1"/>
</dbReference>
<gene>
    <name evidence="3" type="ORF">SASPL_137973</name>
</gene>
<dbReference type="InterPro" id="IPR011990">
    <property type="entry name" value="TPR-like_helical_dom_sf"/>
</dbReference>
<organism evidence="3">
    <name type="scientific">Salvia splendens</name>
    <name type="common">Scarlet sage</name>
    <dbReference type="NCBI Taxonomy" id="180675"/>
    <lineage>
        <taxon>Eukaryota</taxon>
        <taxon>Viridiplantae</taxon>
        <taxon>Streptophyta</taxon>
        <taxon>Embryophyta</taxon>
        <taxon>Tracheophyta</taxon>
        <taxon>Spermatophyta</taxon>
        <taxon>Magnoliopsida</taxon>
        <taxon>eudicotyledons</taxon>
        <taxon>Gunneridae</taxon>
        <taxon>Pentapetalae</taxon>
        <taxon>asterids</taxon>
        <taxon>lamiids</taxon>
        <taxon>Lamiales</taxon>
        <taxon>Lamiaceae</taxon>
        <taxon>Nepetoideae</taxon>
        <taxon>Mentheae</taxon>
        <taxon>Salviinae</taxon>
        <taxon>Salvia</taxon>
        <taxon>Salvia subgen. Calosphace</taxon>
        <taxon>core Calosphace</taxon>
    </lineage>
</organism>
<protein>
    <recommendedName>
        <fullName evidence="5">General transcription factor 3C polypeptide 3 (Transcription factor C subunit 4)</fullName>
    </recommendedName>
</protein>
<dbReference type="Gene3D" id="1.25.40.10">
    <property type="entry name" value="Tetratricopeptide repeat domain"/>
    <property type="match status" value="3"/>
</dbReference>
<feature type="repeat" description="TPR" evidence="1">
    <location>
        <begin position="168"/>
        <end position="201"/>
    </location>
</feature>
<proteinExistence type="predicted"/>